<dbReference type="AlphaFoldDB" id="A0A543J882"/>
<feature type="compositionally biased region" description="Basic residues" evidence="1">
    <location>
        <begin position="155"/>
        <end position="166"/>
    </location>
</feature>
<accession>A0A543J882</accession>
<comment type="caution">
    <text evidence="2">The sequence shown here is derived from an EMBL/GenBank/DDBJ whole genome shotgun (WGS) entry which is preliminary data.</text>
</comment>
<evidence type="ECO:0000313" key="3">
    <source>
        <dbReference type="Proteomes" id="UP000316628"/>
    </source>
</evidence>
<evidence type="ECO:0000313" key="2">
    <source>
        <dbReference type="EMBL" id="TQM79022.1"/>
    </source>
</evidence>
<dbReference type="EMBL" id="VFPP01000001">
    <property type="protein sequence ID" value="TQM79022.1"/>
    <property type="molecule type" value="Genomic_DNA"/>
</dbReference>
<feature type="compositionally biased region" description="Basic and acidic residues" evidence="1">
    <location>
        <begin position="207"/>
        <end position="242"/>
    </location>
</feature>
<name>A0A543J882_9PSEU</name>
<feature type="compositionally biased region" description="Polar residues" evidence="1">
    <location>
        <begin position="133"/>
        <end position="147"/>
    </location>
</feature>
<protein>
    <submittedName>
        <fullName evidence="2">Uncharacterized protein</fullName>
    </submittedName>
</protein>
<keyword evidence="3" id="KW-1185">Reference proteome</keyword>
<organism evidence="2 3">
    <name type="scientific">Saccharothrix saharensis</name>
    <dbReference type="NCBI Taxonomy" id="571190"/>
    <lineage>
        <taxon>Bacteria</taxon>
        <taxon>Bacillati</taxon>
        <taxon>Actinomycetota</taxon>
        <taxon>Actinomycetes</taxon>
        <taxon>Pseudonocardiales</taxon>
        <taxon>Pseudonocardiaceae</taxon>
        <taxon>Saccharothrix</taxon>
    </lineage>
</organism>
<feature type="compositionally biased region" description="Basic and acidic residues" evidence="1">
    <location>
        <begin position="113"/>
        <end position="132"/>
    </location>
</feature>
<feature type="compositionally biased region" description="Low complexity" evidence="1">
    <location>
        <begin position="85"/>
        <end position="103"/>
    </location>
</feature>
<gene>
    <name evidence="2" type="ORF">FHX81_1314</name>
</gene>
<feature type="compositionally biased region" description="Low complexity" evidence="1">
    <location>
        <begin position="177"/>
        <end position="192"/>
    </location>
</feature>
<proteinExistence type="predicted"/>
<dbReference type="Proteomes" id="UP000316628">
    <property type="component" value="Unassembled WGS sequence"/>
</dbReference>
<sequence>MVRESHPRTTGSDGGGHHAVPRSPVAGRRRRNPGTPGGGRRTRWQHRHRPRLQRNAAVAAIPPPARARSRGEPPCTAMIVSTMVTRARTGAAAPTPPGTARSARPPPHATAHHLADDRVEHDRPVPARRRLEQPSTNRSCRAGTSRTVGAEGRPRRARPHVHRVGPRRPGTSSPRTSAGPGPAPRRTGSSRPAPTPSPTPSPPGAVGERRTTSADREHRGSEQHDQQDDPEDHRDQGRDGRG</sequence>
<reference evidence="2 3" key="1">
    <citation type="submission" date="2019-06" db="EMBL/GenBank/DDBJ databases">
        <title>Sequencing the genomes of 1000 actinobacteria strains.</title>
        <authorList>
            <person name="Klenk H.-P."/>
        </authorList>
    </citation>
    <scope>NUCLEOTIDE SEQUENCE [LARGE SCALE GENOMIC DNA]</scope>
    <source>
        <strain evidence="2 3">DSM 45456</strain>
    </source>
</reference>
<evidence type="ECO:0000256" key="1">
    <source>
        <dbReference type="SAM" id="MobiDB-lite"/>
    </source>
</evidence>
<feature type="compositionally biased region" description="Basic residues" evidence="1">
    <location>
        <begin position="40"/>
        <end position="52"/>
    </location>
</feature>
<feature type="compositionally biased region" description="Pro residues" evidence="1">
    <location>
        <begin position="193"/>
        <end position="203"/>
    </location>
</feature>
<feature type="region of interest" description="Disordered" evidence="1">
    <location>
        <begin position="1"/>
        <end position="242"/>
    </location>
</feature>